<dbReference type="PRINTS" id="PR00455">
    <property type="entry name" value="HTHTETR"/>
</dbReference>
<dbReference type="KEGG" id="cstr:CBE89_05265"/>
<dbReference type="PANTHER" id="PTHR30055">
    <property type="entry name" value="HTH-TYPE TRANSCRIPTIONAL REGULATOR RUTR"/>
    <property type="match status" value="1"/>
</dbReference>
<dbReference type="GO" id="GO:0003700">
    <property type="term" value="F:DNA-binding transcription factor activity"/>
    <property type="evidence" value="ECO:0007669"/>
    <property type="project" value="TreeGrafter"/>
</dbReference>
<proteinExistence type="predicted"/>
<dbReference type="Gene3D" id="1.10.357.10">
    <property type="entry name" value="Tetracycline Repressor, domain 2"/>
    <property type="match status" value="1"/>
</dbReference>
<dbReference type="SUPFAM" id="SSF46689">
    <property type="entry name" value="Homeodomain-like"/>
    <property type="match status" value="1"/>
</dbReference>
<evidence type="ECO:0000256" key="1">
    <source>
        <dbReference type="ARBA" id="ARBA00023015"/>
    </source>
</evidence>
<dbReference type="InterPro" id="IPR023772">
    <property type="entry name" value="DNA-bd_HTH_TetR-type_CS"/>
</dbReference>
<evidence type="ECO:0000256" key="2">
    <source>
        <dbReference type="ARBA" id="ARBA00023125"/>
    </source>
</evidence>
<dbReference type="EMBL" id="CP021252">
    <property type="protein sequence ID" value="ART20971.1"/>
    <property type="molecule type" value="Genomic_DNA"/>
</dbReference>
<evidence type="ECO:0000259" key="5">
    <source>
        <dbReference type="PROSITE" id="PS50977"/>
    </source>
</evidence>
<dbReference type="Pfam" id="PF00440">
    <property type="entry name" value="TetR_N"/>
    <property type="match status" value="1"/>
</dbReference>
<dbReference type="AlphaFoldDB" id="A0A2Z2J2Z9"/>
<keyword evidence="1" id="KW-0805">Transcription regulation</keyword>
<dbReference type="SUPFAM" id="SSF48498">
    <property type="entry name" value="Tetracyclin repressor-like, C-terminal domain"/>
    <property type="match status" value="1"/>
</dbReference>
<dbReference type="PANTHER" id="PTHR30055:SF151">
    <property type="entry name" value="TRANSCRIPTIONAL REGULATORY PROTEIN"/>
    <property type="match status" value="1"/>
</dbReference>
<dbReference type="RefSeq" id="WP_086891093.1">
    <property type="nucleotide sequence ID" value="NZ_CP021252.1"/>
</dbReference>
<dbReference type="InterPro" id="IPR036271">
    <property type="entry name" value="Tet_transcr_reg_TetR-rel_C_sf"/>
</dbReference>
<dbReference type="InterPro" id="IPR001647">
    <property type="entry name" value="HTH_TetR"/>
</dbReference>
<evidence type="ECO:0000256" key="4">
    <source>
        <dbReference type="PROSITE-ProRule" id="PRU00335"/>
    </source>
</evidence>
<dbReference type="Gene3D" id="1.10.10.60">
    <property type="entry name" value="Homeodomain-like"/>
    <property type="match status" value="1"/>
</dbReference>
<evidence type="ECO:0000256" key="3">
    <source>
        <dbReference type="ARBA" id="ARBA00023163"/>
    </source>
</evidence>
<keyword evidence="2 4" id="KW-0238">DNA-binding</keyword>
<evidence type="ECO:0000313" key="7">
    <source>
        <dbReference type="Proteomes" id="UP000250197"/>
    </source>
</evidence>
<accession>A0A2Z2J2Z9</accession>
<dbReference type="GO" id="GO:0000976">
    <property type="term" value="F:transcription cis-regulatory region binding"/>
    <property type="evidence" value="ECO:0007669"/>
    <property type="project" value="TreeGrafter"/>
</dbReference>
<name>A0A2Z2J2Z9_CORST</name>
<protein>
    <submittedName>
        <fullName evidence="6">TetR family transcriptional regulator</fullName>
    </submittedName>
</protein>
<organism evidence="6 7">
    <name type="scientific">Corynebacterium striatum</name>
    <dbReference type="NCBI Taxonomy" id="43770"/>
    <lineage>
        <taxon>Bacteria</taxon>
        <taxon>Bacillati</taxon>
        <taxon>Actinomycetota</taxon>
        <taxon>Actinomycetes</taxon>
        <taxon>Mycobacteriales</taxon>
        <taxon>Corynebacteriaceae</taxon>
        <taxon>Corynebacterium</taxon>
    </lineage>
</organism>
<dbReference type="InterPro" id="IPR050109">
    <property type="entry name" value="HTH-type_TetR-like_transc_reg"/>
</dbReference>
<sequence length="179" mass="19221">MQLHRDRILSTALELLNSYGLADVTMRRVSTTLGVAPGALYWHVANKQALIAGMAEEILSPVEGSDPVDFAMNLHATLISWRDGAEVASAGLAFPDSHAWDTLIDKLSASFDSLSDQTISDDSIHAAALAIAHLVLGATQMEQSQQQLLDTTGEGQTIDHVPDIRRGVEIIVKGLRAPL</sequence>
<dbReference type="InterPro" id="IPR009057">
    <property type="entry name" value="Homeodomain-like_sf"/>
</dbReference>
<dbReference type="PROSITE" id="PS50977">
    <property type="entry name" value="HTH_TETR_2"/>
    <property type="match status" value="1"/>
</dbReference>
<keyword evidence="3" id="KW-0804">Transcription</keyword>
<evidence type="ECO:0000313" key="6">
    <source>
        <dbReference type="EMBL" id="ART20971.1"/>
    </source>
</evidence>
<reference evidence="6 7" key="1">
    <citation type="submission" date="2017-05" db="EMBL/GenBank/DDBJ databases">
        <title>Complete genome sequence of Corynebacterium striatum KC-Na-1 isolated from Neophocaena asiaeorientalis in Korea.</title>
        <authorList>
            <person name="Kim J.H."/>
            <person name="Lee K."/>
        </authorList>
    </citation>
    <scope>NUCLEOTIDE SEQUENCE [LARGE SCALE GENOMIC DNA]</scope>
    <source>
        <strain evidence="6 7">KC-Na-01</strain>
    </source>
</reference>
<gene>
    <name evidence="6" type="ORF">CBE89_05265</name>
</gene>
<dbReference type="Proteomes" id="UP000250197">
    <property type="component" value="Chromosome"/>
</dbReference>
<feature type="domain" description="HTH tetR-type" evidence="5">
    <location>
        <begin position="2"/>
        <end position="62"/>
    </location>
</feature>
<feature type="DNA-binding region" description="H-T-H motif" evidence="4">
    <location>
        <begin position="25"/>
        <end position="44"/>
    </location>
</feature>
<dbReference type="PROSITE" id="PS01081">
    <property type="entry name" value="HTH_TETR_1"/>
    <property type="match status" value="1"/>
</dbReference>